<protein>
    <recommendedName>
        <fullName evidence="3">Aminoglycoside phosphotransferase domain-containing protein</fullName>
    </recommendedName>
</protein>
<name>A0A0F8UNC3_9EURO</name>
<gene>
    <name evidence="1" type="ORF">ARAM_005096</name>
</gene>
<dbReference type="STRING" id="308745.A0A0F8UNC3"/>
<evidence type="ECO:0008006" key="3">
    <source>
        <dbReference type="Google" id="ProtNLM"/>
    </source>
</evidence>
<accession>A0A0F8UNC3</accession>
<proteinExistence type="predicted"/>
<reference evidence="1 2" key="1">
    <citation type="submission" date="2015-02" db="EMBL/GenBank/DDBJ databases">
        <title>Draft Genome Sequences of Two Closely-Related Aflatoxigenic Aspergillus Species Obtained from the Cote d'Ivoire.</title>
        <authorList>
            <person name="Moore G.G."/>
            <person name="Beltz S.B."/>
            <person name="Mack B.M."/>
        </authorList>
    </citation>
    <scope>NUCLEOTIDE SEQUENCE [LARGE SCALE GENOMIC DNA]</scope>
    <source>
        <strain evidence="1 2">SRRC1468</strain>
    </source>
</reference>
<organism evidence="1 2">
    <name type="scientific">Aspergillus rambellii</name>
    <dbReference type="NCBI Taxonomy" id="308745"/>
    <lineage>
        <taxon>Eukaryota</taxon>
        <taxon>Fungi</taxon>
        <taxon>Dikarya</taxon>
        <taxon>Ascomycota</taxon>
        <taxon>Pezizomycotina</taxon>
        <taxon>Eurotiomycetes</taxon>
        <taxon>Eurotiomycetidae</taxon>
        <taxon>Eurotiales</taxon>
        <taxon>Aspergillaceae</taxon>
        <taxon>Aspergillus</taxon>
        <taxon>Aspergillus subgen. Nidulantes</taxon>
    </lineage>
</organism>
<keyword evidence="2" id="KW-1185">Reference proteome</keyword>
<comment type="caution">
    <text evidence="1">The sequence shown here is derived from an EMBL/GenBank/DDBJ whole genome shotgun (WGS) entry which is preliminary data.</text>
</comment>
<dbReference type="AlphaFoldDB" id="A0A0F8UNC3"/>
<evidence type="ECO:0000313" key="1">
    <source>
        <dbReference type="EMBL" id="KKK21018.1"/>
    </source>
</evidence>
<dbReference type="Proteomes" id="UP000034291">
    <property type="component" value="Unassembled WGS sequence"/>
</dbReference>
<evidence type="ECO:0000313" key="2">
    <source>
        <dbReference type="Proteomes" id="UP000034291"/>
    </source>
</evidence>
<dbReference type="EMBL" id="JZBS01001886">
    <property type="protein sequence ID" value="KKK21018.1"/>
    <property type="molecule type" value="Genomic_DNA"/>
</dbReference>
<sequence length="130" mass="15248">MVDNDRITGILDWEFTCAGIGLGNEDKEWKNLRQLYMPDHTDAREFWLDFYALSKYPNRNERGMELLKSTHQLNRNSNGKKSRLKVKSDTDVDIYHLEQELKQMNARKVACFTKTQLIGIHLPVSYLNTL</sequence>